<proteinExistence type="predicted"/>
<name>A0ABX8UEB4_9BURK</name>
<keyword evidence="2" id="KW-0732">Signal</keyword>
<evidence type="ECO:0000313" key="4">
    <source>
        <dbReference type="EMBL" id="QYD67063.1"/>
    </source>
</evidence>
<organism evidence="4 5">
    <name type="scientific">Paraburkholderia edwinii</name>
    <dbReference type="NCBI Taxonomy" id="2861782"/>
    <lineage>
        <taxon>Bacteria</taxon>
        <taxon>Pseudomonadati</taxon>
        <taxon>Pseudomonadota</taxon>
        <taxon>Betaproteobacteria</taxon>
        <taxon>Burkholderiales</taxon>
        <taxon>Burkholderiaceae</taxon>
        <taxon>Paraburkholderia</taxon>
    </lineage>
</organism>
<dbReference type="EMBL" id="CP080095">
    <property type="protein sequence ID" value="QYD67063.1"/>
    <property type="molecule type" value="Genomic_DNA"/>
</dbReference>
<dbReference type="Proteomes" id="UP000826462">
    <property type="component" value="Chromosome 1"/>
</dbReference>
<dbReference type="PANTHER" id="PTHR38593:SF1">
    <property type="entry name" value="BLR2558 PROTEIN"/>
    <property type="match status" value="1"/>
</dbReference>
<gene>
    <name evidence="4" type="ORF">KZJ38_11640</name>
</gene>
<feature type="chain" id="PRO_5045816501" evidence="2">
    <location>
        <begin position="26"/>
        <end position="189"/>
    </location>
</feature>
<protein>
    <submittedName>
        <fullName evidence="4">DUF4142 domain-containing protein</fullName>
    </submittedName>
</protein>
<sequence length="189" mass="19929">MSTLRTSLCAVFVAGAGMLATAVPAQNPAATAQGPQGQTTADTASPETDRGFVRVADMSSATEIAAGKLAMSNSQDDDVKAFAREMIKDHKRLASELKAALPASFKVPESGPDRAVLESLQPLKGKQFDDAYIATVGLQGHREAIAAFEREASGGQVAPIRQAARKALPTIKHHYQMAQELARKKGVAE</sequence>
<evidence type="ECO:0000256" key="2">
    <source>
        <dbReference type="SAM" id="SignalP"/>
    </source>
</evidence>
<dbReference type="Pfam" id="PF13628">
    <property type="entry name" value="DUF4142"/>
    <property type="match status" value="1"/>
</dbReference>
<evidence type="ECO:0000256" key="1">
    <source>
        <dbReference type="SAM" id="MobiDB-lite"/>
    </source>
</evidence>
<dbReference type="Gene3D" id="1.20.1260.10">
    <property type="match status" value="1"/>
</dbReference>
<dbReference type="InterPro" id="IPR025419">
    <property type="entry name" value="DUF4142"/>
</dbReference>
<accession>A0ABX8UEB4</accession>
<reference evidence="4 5" key="1">
    <citation type="submission" date="2021-07" db="EMBL/GenBank/DDBJ databases">
        <title>Paraburkholderia edwinii protects Aspergillus sp. from phenazines by acting as a toxin sponge.</title>
        <authorList>
            <person name="Dahlstrom K.M."/>
            <person name="Newman D.K."/>
        </authorList>
    </citation>
    <scope>NUCLEOTIDE SEQUENCE [LARGE SCALE GENOMIC DNA]</scope>
    <source>
        <strain evidence="4 5">Pe01</strain>
    </source>
</reference>
<feature type="signal peptide" evidence="2">
    <location>
        <begin position="1"/>
        <end position="25"/>
    </location>
</feature>
<dbReference type="InterPro" id="IPR012347">
    <property type="entry name" value="Ferritin-like"/>
</dbReference>
<evidence type="ECO:0000313" key="5">
    <source>
        <dbReference type="Proteomes" id="UP000826462"/>
    </source>
</evidence>
<dbReference type="RefSeq" id="WP_219796057.1">
    <property type="nucleotide sequence ID" value="NZ_CP080095.1"/>
</dbReference>
<keyword evidence="5" id="KW-1185">Reference proteome</keyword>
<feature type="domain" description="DUF4142" evidence="3">
    <location>
        <begin position="48"/>
        <end position="181"/>
    </location>
</feature>
<feature type="region of interest" description="Disordered" evidence="1">
    <location>
        <begin position="28"/>
        <end position="48"/>
    </location>
</feature>
<evidence type="ECO:0000259" key="3">
    <source>
        <dbReference type="Pfam" id="PF13628"/>
    </source>
</evidence>
<dbReference type="PANTHER" id="PTHR38593">
    <property type="entry name" value="BLR2558 PROTEIN"/>
    <property type="match status" value="1"/>
</dbReference>
<feature type="compositionally biased region" description="Polar residues" evidence="1">
    <location>
        <begin position="28"/>
        <end position="46"/>
    </location>
</feature>